<accession>A0AAW2T5Z1</accession>
<dbReference type="PANTHER" id="PTHR11439:SF470">
    <property type="entry name" value="CYSTEINE-RICH RLK (RECEPTOR-LIKE PROTEIN KINASE) 8"/>
    <property type="match status" value="1"/>
</dbReference>
<protein>
    <submittedName>
        <fullName evidence="2">Retrovirus-related Pol polyprotein from transposon RE1</fullName>
    </submittedName>
</protein>
<feature type="domain" description="Reverse transcriptase Ty1/copia-type" evidence="1">
    <location>
        <begin position="21"/>
        <end position="106"/>
    </location>
</feature>
<organism evidence="2">
    <name type="scientific">Sesamum radiatum</name>
    <name type="common">Black benniseed</name>
    <dbReference type="NCBI Taxonomy" id="300843"/>
    <lineage>
        <taxon>Eukaryota</taxon>
        <taxon>Viridiplantae</taxon>
        <taxon>Streptophyta</taxon>
        <taxon>Embryophyta</taxon>
        <taxon>Tracheophyta</taxon>
        <taxon>Spermatophyta</taxon>
        <taxon>Magnoliopsida</taxon>
        <taxon>eudicotyledons</taxon>
        <taxon>Gunneridae</taxon>
        <taxon>Pentapetalae</taxon>
        <taxon>asterids</taxon>
        <taxon>lamiids</taxon>
        <taxon>Lamiales</taxon>
        <taxon>Pedaliaceae</taxon>
        <taxon>Sesamum</taxon>
    </lineage>
</organism>
<dbReference type="InterPro" id="IPR043502">
    <property type="entry name" value="DNA/RNA_pol_sf"/>
</dbReference>
<dbReference type="PANTHER" id="PTHR11439">
    <property type="entry name" value="GAG-POL-RELATED RETROTRANSPOSON"/>
    <property type="match status" value="1"/>
</dbReference>
<dbReference type="EMBL" id="JACGWJ010000009">
    <property type="protein sequence ID" value="KAL0400115.1"/>
    <property type="molecule type" value="Genomic_DNA"/>
</dbReference>
<dbReference type="AlphaFoldDB" id="A0AAW2T5Z1"/>
<reference evidence="2" key="2">
    <citation type="journal article" date="2024" name="Plant">
        <title>Genomic evolution and insights into agronomic trait innovations of Sesamum species.</title>
        <authorList>
            <person name="Miao H."/>
            <person name="Wang L."/>
            <person name="Qu L."/>
            <person name="Liu H."/>
            <person name="Sun Y."/>
            <person name="Le M."/>
            <person name="Wang Q."/>
            <person name="Wei S."/>
            <person name="Zheng Y."/>
            <person name="Lin W."/>
            <person name="Duan Y."/>
            <person name="Cao H."/>
            <person name="Xiong S."/>
            <person name="Wang X."/>
            <person name="Wei L."/>
            <person name="Li C."/>
            <person name="Ma Q."/>
            <person name="Ju M."/>
            <person name="Zhao R."/>
            <person name="Li G."/>
            <person name="Mu C."/>
            <person name="Tian Q."/>
            <person name="Mei H."/>
            <person name="Zhang T."/>
            <person name="Gao T."/>
            <person name="Zhang H."/>
        </authorList>
    </citation>
    <scope>NUCLEOTIDE SEQUENCE</scope>
    <source>
        <strain evidence="2">G02</strain>
    </source>
</reference>
<sequence>MFIVMPIGDPAPVLVVLLQSTGNDFVALLVYVDDVLLTSPSCELIIEVKTYLDSLFTIKDLGLARYFLGLQITRSTFGTSLNQAKYIQDILLDTGLSAAKATTTPFPQSMKLSVVGGVVLSDPEPYRHLVGRLMYLGFTRPDISYSVKQLSQFLWKPCDDHWHTTLHMVRYLKGTPTTNLFFPATNSFQIRAFCDADWASCLDSRRCVTGFCIFFGDAFVSY</sequence>
<evidence type="ECO:0000259" key="1">
    <source>
        <dbReference type="Pfam" id="PF07727"/>
    </source>
</evidence>
<proteinExistence type="predicted"/>
<reference evidence="2" key="1">
    <citation type="submission" date="2020-06" db="EMBL/GenBank/DDBJ databases">
        <authorList>
            <person name="Li T."/>
            <person name="Hu X."/>
            <person name="Zhang T."/>
            <person name="Song X."/>
            <person name="Zhang H."/>
            <person name="Dai N."/>
            <person name="Sheng W."/>
            <person name="Hou X."/>
            <person name="Wei L."/>
        </authorList>
    </citation>
    <scope>NUCLEOTIDE SEQUENCE</scope>
    <source>
        <strain evidence="2">G02</strain>
        <tissue evidence="2">Leaf</tissue>
    </source>
</reference>
<name>A0AAW2T5Z1_SESRA</name>
<evidence type="ECO:0000313" key="2">
    <source>
        <dbReference type="EMBL" id="KAL0400115.1"/>
    </source>
</evidence>
<gene>
    <name evidence="2" type="ORF">Sradi_2354800</name>
</gene>
<dbReference type="Pfam" id="PF07727">
    <property type="entry name" value="RVT_2"/>
    <property type="match status" value="1"/>
</dbReference>
<comment type="caution">
    <text evidence="2">The sequence shown here is derived from an EMBL/GenBank/DDBJ whole genome shotgun (WGS) entry which is preliminary data.</text>
</comment>
<dbReference type="SUPFAM" id="SSF56672">
    <property type="entry name" value="DNA/RNA polymerases"/>
    <property type="match status" value="1"/>
</dbReference>
<dbReference type="InterPro" id="IPR013103">
    <property type="entry name" value="RVT_2"/>
</dbReference>